<evidence type="ECO:0000256" key="1">
    <source>
        <dbReference type="SAM" id="Phobius"/>
    </source>
</evidence>
<dbReference type="EMBL" id="JBHUEE010000002">
    <property type="protein sequence ID" value="MFD1717529.1"/>
    <property type="molecule type" value="Genomic_DNA"/>
</dbReference>
<proteinExistence type="predicted"/>
<reference evidence="3" key="1">
    <citation type="journal article" date="2019" name="Int. J. Syst. Evol. Microbiol.">
        <title>The Global Catalogue of Microorganisms (GCM) 10K type strain sequencing project: providing services to taxonomists for standard genome sequencing and annotation.</title>
        <authorList>
            <consortium name="The Broad Institute Genomics Platform"/>
            <consortium name="The Broad Institute Genome Sequencing Center for Infectious Disease"/>
            <person name="Wu L."/>
            <person name="Ma J."/>
        </authorList>
    </citation>
    <scope>NUCLEOTIDE SEQUENCE [LARGE SCALE GENOMIC DNA]</scope>
    <source>
        <strain evidence="3">JCM 17130</strain>
    </source>
</reference>
<dbReference type="Proteomes" id="UP001597277">
    <property type="component" value="Unassembled WGS sequence"/>
</dbReference>
<organism evidence="2 3">
    <name type="scientific">Georgenia deserti</name>
    <dbReference type="NCBI Taxonomy" id="2093781"/>
    <lineage>
        <taxon>Bacteria</taxon>
        <taxon>Bacillati</taxon>
        <taxon>Actinomycetota</taxon>
        <taxon>Actinomycetes</taxon>
        <taxon>Micrococcales</taxon>
        <taxon>Bogoriellaceae</taxon>
        <taxon>Georgenia</taxon>
    </lineage>
</organism>
<gene>
    <name evidence="2" type="ORF">ACFSE6_06760</name>
</gene>
<evidence type="ECO:0000313" key="3">
    <source>
        <dbReference type="Proteomes" id="UP001597277"/>
    </source>
</evidence>
<accession>A0ABW4L2W3</accession>
<feature type="transmembrane region" description="Helical" evidence="1">
    <location>
        <begin position="118"/>
        <end position="141"/>
    </location>
</feature>
<protein>
    <recommendedName>
        <fullName evidence="4">Phage holin family protein</fullName>
    </recommendedName>
</protein>
<feature type="transmembrane region" description="Helical" evidence="1">
    <location>
        <begin position="55"/>
        <end position="74"/>
    </location>
</feature>
<evidence type="ECO:0000313" key="2">
    <source>
        <dbReference type="EMBL" id="MFD1717529.1"/>
    </source>
</evidence>
<keyword evidence="1" id="KW-0472">Membrane</keyword>
<keyword evidence="1" id="KW-1133">Transmembrane helix</keyword>
<keyword evidence="3" id="KW-1185">Reference proteome</keyword>
<comment type="caution">
    <text evidence="2">The sequence shown here is derived from an EMBL/GenBank/DDBJ whole genome shotgun (WGS) entry which is preliminary data.</text>
</comment>
<dbReference type="RefSeq" id="WP_388003935.1">
    <property type="nucleotide sequence ID" value="NZ_JBHUEE010000002.1"/>
</dbReference>
<evidence type="ECO:0008006" key="4">
    <source>
        <dbReference type="Google" id="ProtNLM"/>
    </source>
</evidence>
<name>A0ABW4L2W3_9MICO</name>
<feature type="transmembrane region" description="Helical" evidence="1">
    <location>
        <begin position="81"/>
        <end position="106"/>
    </location>
</feature>
<sequence length="149" mass="14882">MTQNPSSFPSHSSSDGAAGGAPSVRWSLVLGLGALALARPLARITGVDEVLGTPATAIGLTLLITALWVTLVGIGRVPRPVLTLTLAGVAYAVYSTLLSGILSPLLTGTLQGPLAQPIGIVAILATNAIWGAVAGVLALGVQRLRGGQS</sequence>
<keyword evidence="1" id="KW-0812">Transmembrane</keyword>